<reference evidence="2 3" key="1">
    <citation type="submission" date="2018-11" db="EMBL/GenBank/DDBJ databases">
        <title>The draft genome sequence of Amphritea balenae JAMM 1525T.</title>
        <authorList>
            <person name="Fang Z."/>
            <person name="Zhang Y."/>
            <person name="Han X."/>
        </authorList>
    </citation>
    <scope>NUCLEOTIDE SEQUENCE [LARGE SCALE GENOMIC DNA]</scope>
    <source>
        <strain evidence="2 3">JAMM 1525</strain>
    </source>
</reference>
<dbReference type="PANTHER" id="PTHR22916:SF3">
    <property type="entry name" value="UDP-GLCNAC:BETAGAL BETA-1,3-N-ACETYLGLUCOSAMINYLTRANSFERASE-LIKE PROTEIN 1"/>
    <property type="match status" value="1"/>
</dbReference>
<dbReference type="GO" id="GO:0016758">
    <property type="term" value="F:hexosyltransferase activity"/>
    <property type="evidence" value="ECO:0007669"/>
    <property type="project" value="UniProtKB-ARBA"/>
</dbReference>
<dbReference type="Pfam" id="PF00535">
    <property type="entry name" value="Glycos_transf_2"/>
    <property type="match status" value="1"/>
</dbReference>
<dbReference type="OrthoDB" id="9801954at2"/>
<gene>
    <name evidence="2" type="ORF">EHS89_10040</name>
</gene>
<dbReference type="InterPro" id="IPR001173">
    <property type="entry name" value="Glyco_trans_2-like"/>
</dbReference>
<organism evidence="2 3">
    <name type="scientific">Amphritea balenae</name>
    <dbReference type="NCBI Taxonomy" id="452629"/>
    <lineage>
        <taxon>Bacteria</taxon>
        <taxon>Pseudomonadati</taxon>
        <taxon>Pseudomonadota</taxon>
        <taxon>Gammaproteobacteria</taxon>
        <taxon>Oceanospirillales</taxon>
        <taxon>Oceanospirillaceae</taxon>
        <taxon>Amphritea</taxon>
    </lineage>
</organism>
<dbReference type="AlphaFoldDB" id="A0A3P1SRB3"/>
<dbReference type="CDD" id="cd04196">
    <property type="entry name" value="GT_2_like_d"/>
    <property type="match status" value="1"/>
</dbReference>
<dbReference type="SUPFAM" id="SSF53448">
    <property type="entry name" value="Nucleotide-diphospho-sugar transferases"/>
    <property type="match status" value="1"/>
</dbReference>
<keyword evidence="2" id="KW-0808">Transferase</keyword>
<dbReference type="RefSeq" id="WP_124926021.1">
    <property type="nucleotide sequence ID" value="NZ_BMOH01000004.1"/>
</dbReference>
<evidence type="ECO:0000313" key="3">
    <source>
        <dbReference type="Proteomes" id="UP000267535"/>
    </source>
</evidence>
<dbReference type="InterPro" id="IPR029044">
    <property type="entry name" value="Nucleotide-diphossugar_trans"/>
</dbReference>
<feature type="domain" description="Glycosyltransferase 2-like" evidence="1">
    <location>
        <begin position="1"/>
        <end position="108"/>
    </location>
</feature>
<sequence length="311" mass="35556">MAMYNGERFLEEQLESINDQTFRPYELIIIDDCSKDASVNIVKRYSEEVSFPVRLHLNSKNIGSTLTFCKAISLSEGDVVVLCDQDDLWVEDRLEKIKSAFEEDYSRVGVYSNASLIDQDGNYLGRNLWSSLSIKNDEFKALATGGYSAFSVLLARNVITGAAFAFKKRYVQSCQKFPESWVHDAWIAINVVRSGPIHCIPECLVKYRQHDGNQIGLNQISTFGRLIARLKFRSEDYFIGLISDRKILLDYLVNSGEDEVFSNLVGDAVTHFKSRVEGKRNRFIFVRELIYGRYHKFSSGFSSFVKDFLGF</sequence>
<dbReference type="Proteomes" id="UP000267535">
    <property type="component" value="Unassembled WGS sequence"/>
</dbReference>
<evidence type="ECO:0000313" key="2">
    <source>
        <dbReference type="EMBL" id="RRC99185.1"/>
    </source>
</evidence>
<dbReference type="PANTHER" id="PTHR22916">
    <property type="entry name" value="GLYCOSYLTRANSFERASE"/>
    <property type="match status" value="1"/>
</dbReference>
<evidence type="ECO:0000259" key="1">
    <source>
        <dbReference type="Pfam" id="PF00535"/>
    </source>
</evidence>
<accession>A0A3P1SRB3</accession>
<proteinExistence type="predicted"/>
<protein>
    <submittedName>
        <fullName evidence="2">Glycosyltransferase family 2 protein</fullName>
    </submittedName>
</protein>
<dbReference type="EMBL" id="RQXV01000005">
    <property type="protein sequence ID" value="RRC99185.1"/>
    <property type="molecule type" value="Genomic_DNA"/>
</dbReference>
<comment type="caution">
    <text evidence="2">The sequence shown here is derived from an EMBL/GenBank/DDBJ whole genome shotgun (WGS) entry which is preliminary data.</text>
</comment>
<name>A0A3P1SRB3_9GAMM</name>
<dbReference type="Gene3D" id="3.90.550.10">
    <property type="entry name" value="Spore Coat Polysaccharide Biosynthesis Protein SpsA, Chain A"/>
    <property type="match status" value="1"/>
</dbReference>
<keyword evidence="3" id="KW-1185">Reference proteome</keyword>